<accession>W2FJ36</accession>
<evidence type="ECO:0000313" key="1">
    <source>
        <dbReference type="EMBL" id="ETK70782.1"/>
    </source>
</evidence>
<dbReference type="Proteomes" id="UP000053236">
    <property type="component" value="Unassembled WGS sequence"/>
</dbReference>
<dbReference type="AlphaFoldDB" id="W2FJ36"/>
<organism evidence="1">
    <name type="scientific">Phytophthora nicotianae</name>
    <name type="common">Potato buckeye rot agent</name>
    <name type="synonym">Phytophthora parasitica</name>
    <dbReference type="NCBI Taxonomy" id="4792"/>
    <lineage>
        <taxon>Eukaryota</taxon>
        <taxon>Sar</taxon>
        <taxon>Stramenopiles</taxon>
        <taxon>Oomycota</taxon>
        <taxon>Peronosporomycetes</taxon>
        <taxon>Peronosporales</taxon>
        <taxon>Peronosporaceae</taxon>
        <taxon>Phytophthora</taxon>
    </lineage>
</organism>
<dbReference type="EMBL" id="KI690132">
    <property type="protein sequence ID" value="ETK70782.1"/>
    <property type="molecule type" value="Genomic_DNA"/>
</dbReference>
<protein>
    <submittedName>
        <fullName evidence="1">Uncharacterized protein</fullName>
    </submittedName>
</protein>
<name>W2FJ36_PHYNI</name>
<sequence length="59" mass="6957">MNNSNNESFVMQVERKRKRAQHLQVYQVLASVPPTSNMMILFLRVNTTYWDVRTVDSVI</sequence>
<gene>
    <name evidence="1" type="ORF">L915_21891</name>
</gene>
<reference evidence="1" key="1">
    <citation type="submission" date="2013-11" db="EMBL/GenBank/DDBJ databases">
        <title>The Genome Sequence of Phytophthora parasitica CJ02B3.</title>
        <authorList>
            <consortium name="The Broad Institute Genomics Platform"/>
            <person name="Russ C."/>
            <person name="Tyler B."/>
            <person name="Panabieres F."/>
            <person name="Shan W."/>
            <person name="Tripathy S."/>
            <person name="Grunwald N."/>
            <person name="Machado M."/>
            <person name="Johnson C.S."/>
            <person name="Arredondo F."/>
            <person name="Hong C."/>
            <person name="Coffey M."/>
            <person name="Young S.K."/>
            <person name="Zeng Q."/>
            <person name="Gargeya S."/>
            <person name="Fitzgerald M."/>
            <person name="Abouelleil A."/>
            <person name="Alvarado L."/>
            <person name="Chapman S.B."/>
            <person name="Gainer-Dewar J."/>
            <person name="Goldberg J."/>
            <person name="Griggs A."/>
            <person name="Gujja S."/>
            <person name="Hansen M."/>
            <person name="Howarth C."/>
            <person name="Imamovic A."/>
            <person name="Ireland A."/>
            <person name="Larimer J."/>
            <person name="McCowan C."/>
            <person name="Murphy C."/>
            <person name="Pearson M."/>
            <person name="Poon T.W."/>
            <person name="Priest M."/>
            <person name="Roberts A."/>
            <person name="Saif S."/>
            <person name="Shea T."/>
            <person name="Sykes S."/>
            <person name="Wortman J."/>
            <person name="Nusbaum C."/>
            <person name="Birren B."/>
        </authorList>
    </citation>
    <scope>NUCLEOTIDE SEQUENCE [LARGE SCALE GENOMIC DNA]</scope>
    <source>
        <strain evidence="1">CJ02B3</strain>
    </source>
</reference>
<proteinExistence type="predicted"/>